<dbReference type="InterPro" id="IPR013366">
    <property type="entry name" value="EutJ"/>
</dbReference>
<dbReference type="GO" id="GO:0051301">
    <property type="term" value="P:cell division"/>
    <property type="evidence" value="ECO:0007669"/>
    <property type="project" value="InterPro"/>
</dbReference>
<evidence type="ECO:0000313" key="2">
    <source>
        <dbReference type="EMBL" id="SQB36779.1"/>
    </source>
</evidence>
<dbReference type="InterPro" id="IPR050696">
    <property type="entry name" value="FtsA/MreB"/>
</dbReference>
<accession>A0A239ZN89</accession>
<dbReference type="NCBIfam" id="NF011660">
    <property type="entry name" value="PRK15080.1"/>
    <property type="match status" value="1"/>
</dbReference>
<name>A0A239ZN89_CLOCO</name>
<protein>
    <submittedName>
        <fullName evidence="2">Microcompartment protein</fullName>
    </submittedName>
</protein>
<organism evidence="2 3">
    <name type="scientific">Clostridium cochlearium</name>
    <dbReference type="NCBI Taxonomy" id="1494"/>
    <lineage>
        <taxon>Bacteria</taxon>
        <taxon>Bacillati</taxon>
        <taxon>Bacillota</taxon>
        <taxon>Clostridia</taxon>
        <taxon>Eubacteriales</taxon>
        <taxon>Clostridiaceae</taxon>
        <taxon>Clostridium</taxon>
    </lineage>
</organism>
<dbReference type="CDD" id="cd24047">
    <property type="entry name" value="ASKHA_NBD_EutJ"/>
    <property type="match status" value="1"/>
</dbReference>
<feature type="domain" description="SHS2" evidence="1">
    <location>
        <begin position="29"/>
        <end position="135"/>
    </location>
</feature>
<sequence length="275" mass="29816">MLNKTNLIIENMEKNINKDSKININSDIKVGVDLGTSDIVITVLDKDNNPICAEMYYANAVRDGVVVDFLNAVNILQELKENIEKKLSLDISKTATAIPPGISKGNIKVIKNVVEASGIEVSNIVDEPTAAATLLDIKNGAVVDVGGGTTGISILKNGEVVYTADEATGGTHLSLVLAGAYGISFEEAEKFKVKKENYNKVFPLVIPVIEKMADIIKRHIKNYDVEEVYLVGGTCCIKDMEKIIENYIGIKCIKPTNPLLVTPIGIAMNAEIIKR</sequence>
<proteinExistence type="predicted"/>
<dbReference type="AlphaFoldDB" id="A0A239ZN89"/>
<dbReference type="NCBIfam" id="TIGR02529">
    <property type="entry name" value="EutJ"/>
    <property type="match status" value="1"/>
</dbReference>
<gene>
    <name evidence="2" type="primary">hscA</name>
    <name evidence="2" type="ORF">NCTC13028_02589</name>
</gene>
<dbReference type="InterPro" id="IPR043129">
    <property type="entry name" value="ATPase_NBD"/>
</dbReference>
<dbReference type="InterPro" id="IPR003494">
    <property type="entry name" value="SHS2_FtsA"/>
</dbReference>
<reference evidence="2 3" key="1">
    <citation type="submission" date="2018-06" db="EMBL/GenBank/DDBJ databases">
        <authorList>
            <consortium name="Pathogen Informatics"/>
            <person name="Doyle S."/>
        </authorList>
    </citation>
    <scope>NUCLEOTIDE SEQUENCE [LARGE SCALE GENOMIC DNA]</scope>
    <source>
        <strain evidence="2 3">NCTC13028</strain>
    </source>
</reference>
<dbReference type="PANTHER" id="PTHR32432:SF3">
    <property type="entry name" value="ETHANOLAMINE UTILIZATION PROTEIN EUTJ"/>
    <property type="match status" value="1"/>
</dbReference>
<dbReference type="Gene3D" id="3.30.420.40">
    <property type="match status" value="2"/>
</dbReference>
<dbReference type="EMBL" id="UAWC01000027">
    <property type="protein sequence ID" value="SQB36779.1"/>
    <property type="molecule type" value="Genomic_DNA"/>
</dbReference>
<evidence type="ECO:0000259" key="1">
    <source>
        <dbReference type="SMART" id="SM00842"/>
    </source>
</evidence>
<dbReference type="SMART" id="SM00842">
    <property type="entry name" value="FtsA"/>
    <property type="match status" value="1"/>
</dbReference>
<dbReference type="Pfam" id="PF11104">
    <property type="entry name" value="PilM_2"/>
    <property type="match status" value="1"/>
</dbReference>
<dbReference type="GeneID" id="70576728"/>
<dbReference type="SUPFAM" id="SSF53067">
    <property type="entry name" value="Actin-like ATPase domain"/>
    <property type="match status" value="2"/>
</dbReference>
<dbReference type="InterPro" id="IPR005883">
    <property type="entry name" value="PilM"/>
</dbReference>
<dbReference type="Proteomes" id="UP000250223">
    <property type="component" value="Unassembled WGS sequence"/>
</dbReference>
<evidence type="ECO:0000313" key="3">
    <source>
        <dbReference type="Proteomes" id="UP000250223"/>
    </source>
</evidence>
<dbReference type="PANTHER" id="PTHR32432">
    <property type="entry name" value="CELL DIVISION PROTEIN FTSA-RELATED"/>
    <property type="match status" value="1"/>
</dbReference>
<dbReference type="RefSeq" id="WP_095177538.1">
    <property type="nucleotide sequence ID" value="NZ_CP173238.1"/>
</dbReference>